<dbReference type="Pfam" id="PF02885">
    <property type="entry name" value="Glycos_trans_3N"/>
    <property type="match status" value="1"/>
</dbReference>
<keyword evidence="2 5" id="KW-0808">Transferase</keyword>
<comment type="pathway">
    <text evidence="5">Amino-acid biosynthesis; L-tryptophan biosynthesis; L-tryptophan from chorismate: step 2/5.</text>
</comment>
<evidence type="ECO:0000313" key="9">
    <source>
        <dbReference type="Proteomes" id="UP000642571"/>
    </source>
</evidence>
<evidence type="ECO:0000259" key="6">
    <source>
        <dbReference type="Pfam" id="PF00591"/>
    </source>
</evidence>
<comment type="subunit">
    <text evidence="5">Homodimer.</text>
</comment>
<evidence type="ECO:0000259" key="7">
    <source>
        <dbReference type="Pfam" id="PF02885"/>
    </source>
</evidence>
<reference evidence="9" key="1">
    <citation type="journal article" date="2019" name="Int. J. Syst. Evol. Microbiol.">
        <title>The Global Catalogue of Microorganisms (GCM) 10K type strain sequencing project: providing services to taxonomists for standard genome sequencing and annotation.</title>
        <authorList>
            <consortium name="The Broad Institute Genomics Platform"/>
            <consortium name="The Broad Institute Genome Sequencing Center for Infectious Disease"/>
            <person name="Wu L."/>
            <person name="Ma J."/>
        </authorList>
    </citation>
    <scope>NUCLEOTIDE SEQUENCE [LARGE SCALE GENOMIC DNA]</scope>
    <source>
        <strain evidence="9">CGMCC 1.15353</strain>
    </source>
</reference>
<evidence type="ECO:0000256" key="1">
    <source>
        <dbReference type="ARBA" id="ARBA00022676"/>
    </source>
</evidence>
<dbReference type="InterPro" id="IPR005940">
    <property type="entry name" value="Anthranilate_Pribosyl_Tfrase"/>
</dbReference>
<evidence type="ECO:0000313" key="8">
    <source>
        <dbReference type="EMBL" id="GGD19989.1"/>
    </source>
</evidence>
<accession>A0ABQ1QA52</accession>
<keyword evidence="5" id="KW-0479">Metal-binding</keyword>
<comment type="function">
    <text evidence="5">Catalyzes the transfer of the phosphoribosyl group of 5-phosphorylribose-1-pyrophosphate (PRPP) to anthranilate to yield N-(5'-phosphoribosyl)-anthranilate (PRA).</text>
</comment>
<protein>
    <recommendedName>
        <fullName evidence="5">Anthranilate phosphoribosyltransferase</fullName>
        <ecNumber evidence="5">2.4.2.18</ecNumber>
    </recommendedName>
</protein>
<keyword evidence="1 5" id="KW-0328">Glycosyltransferase</keyword>
<feature type="binding site" evidence="5">
    <location>
        <position position="92"/>
    </location>
    <ligand>
        <name>Mg(2+)</name>
        <dbReference type="ChEBI" id="CHEBI:18420"/>
        <label>1</label>
    </ligand>
</feature>
<feature type="domain" description="Glycosyl transferase family 3 N-terminal" evidence="7">
    <location>
        <begin position="5"/>
        <end position="65"/>
    </location>
</feature>
<keyword evidence="4 5" id="KW-0057">Aromatic amino acid biosynthesis</keyword>
<evidence type="ECO:0000256" key="4">
    <source>
        <dbReference type="ARBA" id="ARBA00023141"/>
    </source>
</evidence>
<dbReference type="RefSeq" id="WP_188655066.1">
    <property type="nucleotide sequence ID" value="NZ_BMIN01000014.1"/>
</dbReference>
<evidence type="ECO:0000256" key="2">
    <source>
        <dbReference type="ARBA" id="ARBA00022679"/>
    </source>
</evidence>
<keyword evidence="5" id="KW-0460">Magnesium</keyword>
<dbReference type="PANTHER" id="PTHR43285">
    <property type="entry name" value="ANTHRANILATE PHOSPHORIBOSYLTRANSFERASE"/>
    <property type="match status" value="1"/>
</dbReference>
<dbReference type="PANTHER" id="PTHR43285:SF2">
    <property type="entry name" value="ANTHRANILATE PHOSPHORIBOSYLTRANSFERASE"/>
    <property type="match status" value="1"/>
</dbReference>
<feature type="binding site" evidence="5">
    <location>
        <position position="166"/>
    </location>
    <ligand>
        <name>anthranilate</name>
        <dbReference type="ChEBI" id="CHEBI:16567"/>
        <label>2</label>
    </ligand>
</feature>
<feature type="binding site" evidence="5">
    <location>
        <position position="80"/>
    </location>
    <ligand>
        <name>anthranilate</name>
        <dbReference type="ChEBI" id="CHEBI:16567"/>
        <label>1</label>
    </ligand>
</feature>
<feature type="domain" description="Glycosyl transferase family 3" evidence="6">
    <location>
        <begin position="74"/>
        <end position="319"/>
    </location>
</feature>
<organism evidence="8 9">
    <name type="scientific">Pontibacillus salipaludis</name>
    <dbReference type="NCBI Taxonomy" id="1697394"/>
    <lineage>
        <taxon>Bacteria</taxon>
        <taxon>Bacillati</taxon>
        <taxon>Bacillota</taxon>
        <taxon>Bacilli</taxon>
        <taxon>Bacillales</taxon>
        <taxon>Bacillaceae</taxon>
        <taxon>Pontibacillus</taxon>
    </lineage>
</organism>
<feature type="binding site" evidence="5">
    <location>
        <begin position="90"/>
        <end position="93"/>
    </location>
    <ligand>
        <name>5-phospho-alpha-D-ribose 1-diphosphate</name>
        <dbReference type="ChEBI" id="CHEBI:58017"/>
    </ligand>
</feature>
<comment type="caution">
    <text evidence="5">Lacks conserved residue(s) required for the propagation of feature annotation.</text>
</comment>
<sequence>MLKATLNRLLNEETLTEQEAFQIMDLIMQGEIGTEQLASFLSILRFRGETVEELLGFTKGMRKHMRTIQHSEEVVVDTCGTGGDGLSTFNISTAVAIVLASMDVKVAKHGNRKVSSASGSADVLEYLGVPVDTTAEQAAEMLETTGMTFLFAPNYHQAMKHAVTARRELGFRTAFNVLGPLSNPANARHQVIGIYDTSLGEKLAHTLHELGSEHVLLVTGKDGLDELSISDETNVVELKEGVVTRSTVKPEQFGLKRGRLEDIQVKNSLESAKLIQAIFEGNANESARDIVALNAGAGLYVGGRVSSIEEGVQEVQKALGNKTVHHYYQSLRHTLEGARYA</sequence>
<feature type="binding site" evidence="5">
    <location>
        <position position="226"/>
    </location>
    <ligand>
        <name>Mg(2+)</name>
        <dbReference type="ChEBI" id="CHEBI:18420"/>
        <label>1</label>
    </ligand>
</feature>
<dbReference type="Pfam" id="PF00591">
    <property type="entry name" value="Glycos_transf_3"/>
    <property type="match status" value="1"/>
</dbReference>
<feature type="binding site" evidence="5">
    <location>
        <position position="80"/>
    </location>
    <ligand>
        <name>5-phospho-alpha-D-ribose 1-diphosphate</name>
        <dbReference type="ChEBI" id="CHEBI:58017"/>
    </ligand>
</feature>
<dbReference type="HAMAP" id="MF_00211">
    <property type="entry name" value="TrpD"/>
    <property type="match status" value="1"/>
</dbReference>
<dbReference type="EC" id="2.4.2.18" evidence="5"/>
<feature type="binding site" evidence="5">
    <location>
        <position position="111"/>
    </location>
    <ligand>
        <name>anthranilate</name>
        <dbReference type="ChEBI" id="CHEBI:16567"/>
        <label>1</label>
    </ligand>
</feature>
<feature type="binding site" evidence="5">
    <location>
        <begin position="108"/>
        <end position="116"/>
    </location>
    <ligand>
        <name>5-phospho-alpha-D-ribose 1-diphosphate</name>
        <dbReference type="ChEBI" id="CHEBI:58017"/>
    </ligand>
</feature>
<keyword evidence="5" id="KW-0028">Amino-acid biosynthesis</keyword>
<gene>
    <name evidence="5 8" type="primary">trpD</name>
    <name evidence="8" type="ORF">GCM10011389_29600</name>
</gene>
<dbReference type="Proteomes" id="UP000642571">
    <property type="component" value="Unassembled WGS sequence"/>
</dbReference>
<keyword evidence="3 5" id="KW-0822">Tryptophan biosynthesis</keyword>
<feature type="binding site" evidence="5">
    <location>
        <position position="226"/>
    </location>
    <ligand>
        <name>Mg(2+)</name>
        <dbReference type="ChEBI" id="CHEBI:18420"/>
        <label>2</label>
    </ligand>
</feature>
<dbReference type="EMBL" id="BMIN01000014">
    <property type="protein sequence ID" value="GGD19989.1"/>
    <property type="molecule type" value="Genomic_DNA"/>
</dbReference>
<dbReference type="InterPro" id="IPR035902">
    <property type="entry name" value="Nuc_phospho_transferase"/>
</dbReference>
<keyword evidence="9" id="KW-1185">Reference proteome</keyword>
<feature type="binding site" evidence="5">
    <location>
        <begin position="83"/>
        <end position="84"/>
    </location>
    <ligand>
        <name>5-phospho-alpha-D-ribose 1-diphosphate</name>
        <dbReference type="ChEBI" id="CHEBI:58017"/>
    </ligand>
</feature>
<dbReference type="SUPFAM" id="SSF47648">
    <property type="entry name" value="Nucleoside phosphorylase/phosphoribosyltransferase N-terminal domain"/>
    <property type="match status" value="1"/>
</dbReference>
<feature type="binding site" evidence="5">
    <location>
        <position position="225"/>
    </location>
    <ligand>
        <name>Mg(2+)</name>
        <dbReference type="ChEBI" id="CHEBI:18420"/>
        <label>2</label>
    </ligand>
</feature>
<name>A0ABQ1QA52_9BACI</name>
<comment type="cofactor">
    <cofactor evidence="5">
        <name>Mg(2+)</name>
        <dbReference type="ChEBI" id="CHEBI:18420"/>
    </cofactor>
    <text evidence="5">Binds 2 magnesium ions per monomer.</text>
</comment>
<dbReference type="InterPro" id="IPR036320">
    <property type="entry name" value="Glycosyl_Trfase_fam3_N_dom_sf"/>
</dbReference>
<comment type="caution">
    <text evidence="8">The sequence shown here is derived from an EMBL/GenBank/DDBJ whole genome shotgun (WGS) entry which is preliminary data.</text>
</comment>
<dbReference type="InterPro" id="IPR017459">
    <property type="entry name" value="Glycosyl_Trfase_fam3_N_dom"/>
</dbReference>
<dbReference type="GO" id="GO:0016757">
    <property type="term" value="F:glycosyltransferase activity"/>
    <property type="evidence" value="ECO:0007669"/>
    <property type="project" value="UniProtKB-KW"/>
</dbReference>
<comment type="similarity">
    <text evidence="5">Belongs to the anthranilate phosphoribosyltransferase family.</text>
</comment>
<dbReference type="SUPFAM" id="SSF52418">
    <property type="entry name" value="Nucleoside phosphorylase/phosphoribosyltransferase catalytic domain"/>
    <property type="match status" value="1"/>
</dbReference>
<evidence type="ECO:0000256" key="3">
    <source>
        <dbReference type="ARBA" id="ARBA00022822"/>
    </source>
</evidence>
<dbReference type="Gene3D" id="3.40.1030.10">
    <property type="entry name" value="Nucleoside phosphorylase/phosphoribosyltransferase catalytic domain"/>
    <property type="match status" value="1"/>
</dbReference>
<proteinExistence type="inferred from homology"/>
<feature type="binding site" evidence="5">
    <location>
        <position position="120"/>
    </location>
    <ligand>
        <name>5-phospho-alpha-D-ribose 1-diphosphate</name>
        <dbReference type="ChEBI" id="CHEBI:58017"/>
    </ligand>
</feature>
<dbReference type="NCBIfam" id="TIGR01245">
    <property type="entry name" value="trpD"/>
    <property type="match status" value="1"/>
</dbReference>
<comment type="catalytic activity">
    <reaction evidence="5">
        <text>N-(5-phospho-beta-D-ribosyl)anthranilate + diphosphate = 5-phospho-alpha-D-ribose 1-diphosphate + anthranilate</text>
        <dbReference type="Rhea" id="RHEA:11768"/>
        <dbReference type="ChEBI" id="CHEBI:16567"/>
        <dbReference type="ChEBI" id="CHEBI:18277"/>
        <dbReference type="ChEBI" id="CHEBI:33019"/>
        <dbReference type="ChEBI" id="CHEBI:58017"/>
        <dbReference type="EC" id="2.4.2.18"/>
    </reaction>
</comment>
<dbReference type="Gene3D" id="1.20.970.10">
    <property type="entry name" value="Transferase, Pyrimidine Nucleoside Phosphorylase, Chain C"/>
    <property type="match status" value="1"/>
</dbReference>
<dbReference type="InterPro" id="IPR000312">
    <property type="entry name" value="Glycosyl_Trfase_fam3"/>
</dbReference>
<feature type="binding site" evidence="5">
    <location>
        <position position="88"/>
    </location>
    <ligand>
        <name>5-phospho-alpha-D-ribose 1-diphosphate</name>
        <dbReference type="ChEBI" id="CHEBI:58017"/>
    </ligand>
</feature>
<evidence type="ECO:0000256" key="5">
    <source>
        <dbReference type="HAMAP-Rule" id="MF_00211"/>
    </source>
</evidence>